<reference evidence="3" key="1">
    <citation type="submission" date="2021-06" db="EMBL/GenBank/DDBJ databases">
        <authorList>
            <person name="Criscuolo A."/>
        </authorList>
    </citation>
    <scope>NUCLEOTIDE SEQUENCE</scope>
    <source>
        <strain evidence="3">CIP111600</strain>
    </source>
</reference>
<sequence>MKKLQFEHYLNIEHTQAKHLFNTAYPWVVIRDLKNRFHEVVQSLGTEYNEMEKGIWVHSTAKIDKTVNIVGPCIVGANAHLRHCAYIRENVIIGSDAVVGNSTELKNAILFDKVQAPHFNYVGDSIMGYKSHMGAGAILSNMKSNKTEVSIKLSPEETIATGLMKFGAIVGDEVEIGCNAVVNPGTIIGRGSMIYPLSNPRGVIPEGVIYKQDGTKVPIRKED</sequence>
<dbReference type="Proteomes" id="UP000693672">
    <property type="component" value="Unassembled WGS sequence"/>
</dbReference>
<evidence type="ECO:0000313" key="4">
    <source>
        <dbReference type="Proteomes" id="UP000693672"/>
    </source>
</evidence>
<dbReference type="RefSeq" id="WP_218094345.1">
    <property type="nucleotide sequence ID" value="NZ_CAJVAS010000026.1"/>
</dbReference>
<keyword evidence="3" id="KW-0548">Nucleotidyltransferase</keyword>
<dbReference type="InterPro" id="IPR056729">
    <property type="entry name" value="GMPPB_C"/>
</dbReference>
<dbReference type="AlphaFoldDB" id="A0A916K699"/>
<gene>
    <name evidence="3" type="primary">glmU_1</name>
    <name evidence="3" type="ORF">PAESOLCIP111_04633</name>
</gene>
<feature type="domain" description="Mannose-1-phosphate guanyltransferase C-terminal" evidence="2">
    <location>
        <begin position="69"/>
        <end position="188"/>
    </location>
</feature>
<name>A0A916K699_9BACL</name>
<dbReference type="Pfam" id="PF25087">
    <property type="entry name" value="GMPPB_C"/>
    <property type="match status" value="1"/>
</dbReference>
<dbReference type="InterPro" id="IPR050065">
    <property type="entry name" value="GlmU-like"/>
</dbReference>
<dbReference type="GO" id="GO:0003977">
    <property type="term" value="F:UDP-N-acetylglucosamine diphosphorylase activity"/>
    <property type="evidence" value="ECO:0007669"/>
    <property type="project" value="UniProtKB-EC"/>
</dbReference>
<evidence type="ECO:0000313" key="3">
    <source>
        <dbReference type="EMBL" id="CAG7644141.1"/>
    </source>
</evidence>
<dbReference type="PANTHER" id="PTHR43584">
    <property type="entry name" value="NUCLEOTIDYL TRANSFERASE"/>
    <property type="match status" value="1"/>
</dbReference>
<keyword evidence="1 3" id="KW-0808">Transferase</keyword>
<protein>
    <submittedName>
        <fullName evidence="3">Bifunctional protein GlmU</fullName>
        <ecNumber evidence="3">2.7.7.23</ecNumber>
    </submittedName>
</protein>
<organism evidence="3 4">
    <name type="scientific">Paenibacillus solanacearum</name>
    <dbReference type="NCBI Taxonomy" id="2048548"/>
    <lineage>
        <taxon>Bacteria</taxon>
        <taxon>Bacillati</taxon>
        <taxon>Bacillota</taxon>
        <taxon>Bacilli</taxon>
        <taxon>Bacillales</taxon>
        <taxon>Paenibacillaceae</taxon>
        <taxon>Paenibacillus</taxon>
    </lineage>
</organism>
<comment type="caution">
    <text evidence="3">The sequence shown here is derived from an EMBL/GenBank/DDBJ whole genome shotgun (WGS) entry which is preliminary data.</text>
</comment>
<evidence type="ECO:0000259" key="2">
    <source>
        <dbReference type="Pfam" id="PF25087"/>
    </source>
</evidence>
<dbReference type="EMBL" id="CAJVAS010000026">
    <property type="protein sequence ID" value="CAG7644141.1"/>
    <property type="molecule type" value="Genomic_DNA"/>
</dbReference>
<keyword evidence="4" id="KW-1185">Reference proteome</keyword>
<proteinExistence type="predicted"/>
<dbReference type="EC" id="2.7.7.23" evidence="3"/>
<evidence type="ECO:0000256" key="1">
    <source>
        <dbReference type="ARBA" id="ARBA00022679"/>
    </source>
</evidence>
<dbReference type="PANTHER" id="PTHR43584:SF8">
    <property type="entry name" value="N-ACETYLMURAMATE ALPHA-1-PHOSPHATE URIDYLYLTRANSFERASE"/>
    <property type="match status" value="1"/>
</dbReference>
<accession>A0A916K699</accession>